<feature type="compositionally biased region" description="Basic and acidic residues" evidence="1">
    <location>
        <begin position="267"/>
        <end position="283"/>
    </location>
</feature>
<dbReference type="EMBL" id="CADCTR010001618">
    <property type="protein sequence ID" value="CAA9304429.1"/>
    <property type="molecule type" value="Genomic_DNA"/>
</dbReference>
<feature type="region of interest" description="Disordered" evidence="1">
    <location>
        <begin position="111"/>
        <end position="195"/>
    </location>
</feature>
<feature type="compositionally biased region" description="Basic and acidic residues" evidence="1">
    <location>
        <begin position="151"/>
        <end position="168"/>
    </location>
</feature>
<evidence type="ECO:0000256" key="1">
    <source>
        <dbReference type="SAM" id="MobiDB-lite"/>
    </source>
</evidence>
<feature type="compositionally biased region" description="Low complexity" evidence="1">
    <location>
        <begin position="34"/>
        <end position="43"/>
    </location>
</feature>
<protein>
    <submittedName>
        <fullName evidence="2">Uncharacterized protein</fullName>
    </submittedName>
</protein>
<proteinExistence type="predicted"/>
<dbReference type="AlphaFoldDB" id="A0A6J4KFB1"/>
<feature type="compositionally biased region" description="Basic and acidic residues" evidence="1">
    <location>
        <begin position="50"/>
        <end position="65"/>
    </location>
</feature>
<sequence>EYLDIRPPRARYSGYLVGLAPEPPQRKKPREQSRSSSRSSAFQRSHRVGVGRDREGAREAARPEEARQGLVRLNRVDFSCLFRCHDLDGGRIRHCFRPARAVLRGPHYVRLGRPRRRPDRLPRTQEGLPGTGEQGVVRSARSAAGRNAAEGARKAREAAPLRGAEGRAQKAGAATVRGDQATGRAKAARAGRTRHARGKAFLAGYKDKIGGNRERAGETGRRVPAETSGGGRRDPAGTRRRPLDRYHPLPGRLEGDRGRKRGQGEMGDLRGKVEMDRYRRPRL</sequence>
<gene>
    <name evidence="2" type="ORF">AVDCRST_MAG93-4820</name>
</gene>
<organism evidence="2">
    <name type="scientific">uncultured Chloroflexia bacterium</name>
    <dbReference type="NCBI Taxonomy" id="1672391"/>
    <lineage>
        <taxon>Bacteria</taxon>
        <taxon>Bacillati</taxon>
        <taxon>Chloroflexota</taxon>
        <taxon>Chloroflexia</taxon>
        <taxon>environmental samples</taxon>
    </lineage>
</organism>
<feature type="compositionally biased region" description="Basic residues" evidence="1">
    <location>
        <begin position="186"/>
        <end position="195"/>
    </location>
</feature>
<reference evidence="2" key="1">
    <citation type="submission" date="2020-02" db="EMBL/GenBank/DDBJ databases">
        <authorList>
            <person name="Meier V. D."/>
        </authorList>
    </citation>
    <scope>NUCLEOTIDE SEQUENCE</scope>
    <source>
        <strain evidence="2">AVDCRST_MAG93</strain>
    </source>
</reference>
<feature type="compositionally biased region" description="Basic and acidic residues" evidence="1">
    <location>
        <begin position="231"/>
        <end position="257"/>
    </location>
</feature>
<feature type="region of interest" description="Disordered" evidence="1">
    <location>
        <begin position="14"/>
        <end position="65"/>
    </location>
</feature>
<feature type="non-terminal residue" evidence="2">
    <location>
        <position position="1"/>
    </location>
</feature>
<feature type="compositionally biased region" description="Basic and acidic residues" evidence="1">
    <location>
        <begin position="207"/>
        <end position="224"/>
    </location>
</feature>
<name>A0A6J4KFB1_9CHLR</name>
<feature type="compositionally biased region" description="Low complexity" evidence="1">
    <location>
        <begin position="138"/>
        <end position="150"/>
    </location>
</feature>
<feature type="region of interest" description="Disordered" evidence="1">
    <location>
        <begin position="207"/>
        <end position="283"/>
    </location>
</feature>
<evidence type="ECO:0000313" key="2">
    <source>
        <dbReference type="EMBL" id="CAA9304429.1"/>
    </source>
</evidence>
<feature type="non-terminal residue" evidence="2">
    <location>
        <position position="283"/>
    </location>
</feature>
<accession>A0A6J4KFB1</accession>